<gene>
    <name evidence="2" type="ORF">FA584_00780</name>
    <name evidence="1" type="ORF">Sdiek1_1732</name>
</gene>
<dbReference type="OrthoDB" id="5339874at2"/>
<reference evidence="1" key="3">
    <citation type="journal article" date="2018" name="FEMS Microbiol. Ecol.">
        <title>Coexistence of two distinct Sulfurospirillum populations respiring tetrachloroethene-genomic and kinetic considerations. .</title>
        <authorList>
            <person name="Buttet G.F."/>
            <person name="Murray A.M."/>
            <person name="Goris T."/>
            <person name="Burion M."/>
            <person name="Jin B."/>
            <person name="Rolle M."/>
            <person name="Holliger C."/>
            <person name="Maillard J."/>
        </authorList>
    </citation>
    <scope>NUCLEOTIDE SEQUENCE</scope>
    <source>
        <strain evidence="1">SL2-1</strain>
    </source>
</reference>
<organism evidence="1 3">
    <name type="scientific">Sulfurospirillum diekertiae</name>
    <dbReference type="NCBI Taxonomy" id="1854492"/>
    <lineage>
        <taxon>Bacteria</taxon>
        <taxon>Pseudomonadati</taxon>
        <taxon>Campylobacterota</taxon>
        <taxon>Epsilonproteobacteria</taxon>
        <taxon>Campylobacterales</taxon>
        <taxon>Sulfurospirillaceae</taxon>
        <taxon>Sulfurospirillum</taxon>
    </lineage>
</organism>
<dbReference type="Proteomes" id="UP000502831">
    <property type="component" value="Chromosome"/>
</dbReference>
<dbReference type="RefSeq" id="WP_087438726.1">
    <property type="nucleotide sequence ID" value="NZ_CP021416.1"/>
</dbReference>
<evidence type="ECO:0000313" key="2">
    <source>
        <dbReference type="EMBL" id="QIR74829.1"/>
    </source>
</evidence>
<reference evidence="2 4" key="1">
    <citation type="journal article" date="2017" name="Environ. Sci. Technol.">
        <title>Organohalide Respiration with Chlorinated Ethenes under Low pH Conditions.</title>
        <authorList>
            <person name="Yang Y."/>
            <person name="Capiro N.L."/>
            <person name="Marcet T.F."/>
            <person name="Yan J."/>
            <person name="Pennell K.D."/>
            <person name="Loffler F.E."/>
        </authorList>
    </citation>
    <scope>NUCLEOTIDE SEQUENCE [LARGE SCALE GENOMIC DNA]</scope>
    <source>
        <strain evidence="2 4">ACSDCE</strain>
    </source>
</reference>
<evidence type="ECO:0000313" key="3">
    <source>
        <dbReference type="Proteomes" id="UP000196005"/>
    </source>
</evidence>
<sequence length="93" mass="11226">MSLHVKEDFLQFDDYQPDKNTYNETTFFEAEGSEKFDKTSAPQMLMMMNRVADDLRLDDYSMKKLEIVLREELPFFAVNRRLVLNWINENFLF</sequence>
<reference evidence="3" key="2">
    <citation type="submission" date="2017-05" db="EMBL/GenBank/DDBJ databases">
        <title>Dechlorination kinetics govern the competition between two new strains of the genus Sulfurospirillum.</title>
        <authorList>
            <person name="Buttet G.F."/>
            <person name="Murray A.M."/>
            <person name="Goris T."/>
            <person name="Burion M."/>
            <person name="Lin B."/>
            <person name="Rolle M."/>
            <person name="Maillard J."/>
        </authorList>
    </citation>
    <scope>NUCLEOTIDE SEQUENCE [LARGE SCALE GENOMIC DNA]</scope>
    <source>
        <strain evidence="3">SL2-1</strain>
    </source>
</reference>
<accession>A0A1Y0HLD1</accession>
<name>A0A1Y0HLD1_9BACT</name>
<dbReference type="EMBL" id="CP039734">
    <property type="protein sequence ID" value="QIR74829.1"/>
    <property type="molecule type" value="Genomic_DNA"/>
</dbReference>
<dbReference type="KEGG" id="suls:Sdiek1_1732"/>
<evidence type="ECO:0000313" key="4">
    <source>
        <dbReference type="Proteomes" id="UP000502831"/>
    </source>
</evidence>
<keyword evidence="3" id="KW-1185">Reference proteome</keyword>
<protein>
    <submittedName>
        <fullName evidence="1">Uncharacterized protein</fullName>
    </submittedName>
</protein>
<reference evidence="2" key="4">
    <citation type="submission" date="2020-08" db="EMBL/GenBank/DDBJ databases">
        <authorList>
            <person name="Yang Y."/>
            <person name="Huo L."/>
            <person name="Yan J."/>
        </authorList>
    </citation>
    <scope>NUCLEOTIDE SEQUENCE</scope>
    <source>
        <strain evidence="2">ACSDCE</strain>
    </source>
</reference>
<accession>A0A6G9VPH0</accession>
<dbReference type="Proteomes" id="UP000196005">
    <property type="component" value="Chromosome"/>
</dbReference>
<evidence type="ECO:0000313" key="1">
    <source>
        <dbReference type="EMBL" id="ARU48892.1"/>
    </source>
</evidence>
<dbReference type="EMBL" id="CP021416">
    <property type="protein sequence ID" value="ARU48892.1"/>
    <property type="molecule type" value="Genomic_DNA"/>
</dbReference>
<proteinExistence type="predicted"/>
<dbReference type="AlphaFoldDB" id="A0A1Y0HLD1"/>